<dbReference type="Proteomes" id="UP000470771">
    <property type="component" value="Unassembled WGS sequence"/>
</dbReference>
<evidence type="ECO:0000256" key="1">
    <source>
        <dbReference type="SAM" id="Phobius"/>
    </source>
</evidence>
<keyword evidence="3" id="KW-1185">Reference proteome</keyword>
<keyword evidence="1" id="KW-0812">Transmembrane</keyword>
<proteinExistence type="predicted"/>
<feature type="transmembrane region" description="Helical" evidence="1">
    <location>
        <begin position="100"/>
        <end position="117"/>
    </location>
</feature>
<accession>A0A6N9NN63</accession>
<feature type="transmembrane region" description="Helical" evidence="1">
    <location>
        <begin position="56"/>
        <end position="79"/>
    </location>
</feature>
<evidence type="ECO:0000313" key="3">
    <source>
        <dbReference type="Proteomes" id="UP000470771"/>
    </source>
</evidence>
<feature type="transmembrane region" description="Helical" evidence="1">
    <location>
        <begin position="12"/>
        <end position="36"/>
    </location>
</feature>
<evidence type="ECO:0000313" key="2">
    <source>
        <dbReference type="EMBL" id="NBG67413.1"/>
    </source>
</evidence>
<comment type="caution">
    <text evidence="2">The sequence shown here is derived from an EMBL/GenBank/DDBJ whole genome shotgun (WGS) entry which is preliminary data.</text>
</comment>
<dbReference type="EMBL" id="WWNE01000018">
    <property type="protein sequence ID" value="NBG67413.1"/>
    <property type="molecule type" value="Genomic_DNA"/>
</dbReference>
<protein>
    <submittedName>
        <fullName evidence="2">Uncharacterized protein</fullName>
    </submittedName>
</protein>
<reference evidence="2 3" key="1">
    <citation type="submission" date="2019-12" db="EMBL/GenBank/DDBJ databases">
        <authorList>
            <person name="Zhao J."/>
        </authorList>
    </citation>
    <scope>NUCLEOTIDE SEQUENCE [LARGE SCALE GENOMIC DNA]</scope>
    <source>
        <strain evidence="2 3">S-15</strain>
    </source>
</reference>
<feature type="transmembrane region" description="Helical" evidence="1">
    <location>
        <begin position="129"/>
        <end position="154"/>
    </location>
</feature>
<keyword evidence="1" id="KW-0472">Membrane</keyword>
<sequence length="158" mass="17760">MKSRYIGTLVGLGFAIPGLLTLLSVDMMVFMFIPMLSFLPIALPLELLGSGLFDDYAITALLVLFGLTIAFGLSSYYFFKHLIKDRQENRTLNMVRFWGYFGLQLIIVHPLVFYVWAFDNSGSSGDGQFIFGAFETFPISSGLFIVLGLIIDYLKNKK</sequence>
<dbReference type="AlphaFoldDB" id="A0A6N9NN63"/>
<keyword evidence="1" id="KW-1133">Transmembrane helix</keyword>
<dbReference type="RefSeq" id="WP_160634359.1">
    <property type="nucleotide sequence ID" value="NZ_WWNE01000018.1"/>
</dbReference>
<organism evidence="2 3">
    <name type="scientific">Acidiluteibacter ferrifornacis</name>
    <dbReference type="NCBI Taxonomy" id="2692424"/>
    <lineage>
        <taxon>Bacteria</taxon>
        <taxon>Pseudomonadati</taxon>
        <taxon>Bacteroidota</taxon>
        <taxon>Flavobacteriia</taxon>
        <taxon>Flavobacteriales</taxon>
        <taxon>Cryomorphaceae</taxon>
        <taxon>Acidiluteibacter</taxon>
    </lineage>
</organism>
<name>A0A6N9NN63_9FLAO</name>
<gene>
    <name evidence="2" type="ORF">GQN54_14900</name>
</gene>